<gene>
    <name evidence="2" type="ORF">FOMG_19005</name>
</gene>
<name>W9Z7L1_FUSOX</name>
<evidence type="ECO:0000256" key="1">
    <source>
        <dbReference type="SAM" id="SignalP"/>
    </source>
</evidence>
<reference evidence="2" key="2">
    <citation type="submission" date="2014-02" db="EMBL/GenBank/DDBJ databases">
        <title>Annotation of the Genome Sequence of Fusarium oxysporum f. sp. melonis 26406.</title>
        <authorList>
            <consortium name="The Broad Institute Genomics Platform"/>
            <person name="Ma L.-J."/>
            <person name="Corby-Kistler H."/>
            <person name="Broz K."/>
            <person name="Gale L.R."/>
            <person name="Jonkers W."/>
            <person name="O'Donnell K."/>
            <person name="Ploetz R."/>
            <person name="Steinberg C."/>
            <person name="Schwartz D.C."/>
            <person name="VanEtten H."/>
            <person name="Zhou S."/>
            <person name="Young S.K."/>
            <person name="Zeng Q."/>
            <person name="Gargeya S."/>
            <person name="Fitzgerald M."/>
            <person name="Abouelleil A."/>
            <person name="Alvarado L."/>
            <person name="Chapman S.B."/>
            <person name="Gainer-Dewar J."/>
            <person name="Goldberg J."/>
            <person name="Griggs A."/>
            <person name="Gujja S."/>
            <person name="Hansen M."/>
            <person name="Howarth C."/>
            <person name="Imamovic A."/>
            <person name="Ireland A."/>
            <person name="Larimer J."/>
            <person name="McCowan C."/>
            <person name="Murphy C."/>
            <person name="Pearson M."/>
            <person name="Poon T.W."/>
            <person name="Priest M."/>
            <person name="Roberts A."/>
            <person name="Saif S."/>
            <person name="Shea T."/>
            <person name="Sykes S."/>
            <person name="Wortman J."/>
            <person name="Nusbaum C."/>
            <person name="Birren B."/>
        </authorList>
    </citation>
    <scope>NUCLEOTIDE SEQUENCE</scope>
    <source>
        <strain evidence="2">26406</strain>
    </source>
</reference>
<dbReference type="EMBL" id="KI980394">
    <property type="protein sequence ID" value="EXK24253.1"/>
    <property type="molecule type" value="Genomic_DNA"/>
</dbReference>
<dbReference type="AlphaFoldDB" id="W9Z7L1"/>
<evidence type="ECO:0008006" key="3">
    <source>
        <dbReference type="Google" id="ProtNLM"/>
    </source>
</evidence>
<dbReference type="Proteomes" id="UP000030703">
    <property type="component" value="Unassembled WGS sequence"/>
</dbReference>
<feature type="signal peptide" evidence="1">
    <location>
        <begin position="1"/>
        <end position="20"/>
    </location>
</feature>
<protein>
    <recommendedName>
        <fullName evidence="3">Secreted protein</fullName>
    </recommendedName>
</protein>
<reference evidence="2" key="1">
    <citation type="submission" date="2012-04" db="EMBL/GenBank/DDBJ databases">
        <title>The Genome Sequence of Fusarium oxysporum melonis.</title>
        <authorList>
            <consortium name="The Broad Institute Genome Sequencing Platform"/>
            <person name="Ma L.-J."/>
            <person name="Gale L.R."/>
            <person name="Schwartz D.C."/>
            <person name="Zhou S."/>
            <person name="Corby-Kistler H."/>
            <person name="Young S.K."/>
            <person name="Zeng Q."/>
            <person name="Gargeya S."/>
            <person name="Fitzgerald M."/>
            <person name="Haas B."/>
            <person name="Abouelleil A."/>
            <person name="Alvarado L."/>
            <person name="Arachchi H.M."/>
            <person name="Berlin A."/>
            <person name="Brown A."/>
            <person name="Chapman S.B."/>
            <person name="Chen Z."/>
            <person name="Dunbar C."/>
            <person name="Freedman E."/>
            <person name="Gearin G."/>
            <person name="Goldberg J."/>
            <person name="Griggs A."/>
            <person name="Gujja S."/>
            <person name="Heiman D."/>
            <person name="Howarth C."/>
            <person name="Larson L."/>
            <person name="Lui A."/>
            <person name="MacDonald P.J.P."/>
            <person name="Montmayeur A."/>
            <person name="Murphy C."/>
            <person name="Neiman D."/>
            <person name="Pearson M."/>
            <person name="Priest M."/>
            <person name="Roberts A."/>
            <person name="Saif S."/>
            <person name="Shea T."/>
            <person name="Shenoy N."/>
            <person name="Sisk P."/>
            <person name="Stolte C."/>
            <person name="Sykes S."/>
            <person name="Wortman J."/>
            <person name="Nusbaum C."/>
            <person name="Birren B."/>
        </authorList>
    </citation>
    <scope>NUCLEOTIDE SEQUENCE</scope>
    <source>
        <strain evidence="2">26406</strain>
    </source>
</reference>
<dbReference type="VEuPathDB" id="FungiDB:FOMG_19005"/>
<organism evidence="2">
    <name type="scientific">Fusarium oxysporum f. sp. melonis 26406</name>
    <dbReference type="NCBI Taxonomy" id="1089452"/>
    <lineage>
        <taxon>Eukaryota</taxon>
        <taxon>Fungi</taxon>
        <taxon>Dikarya</taxon>
        <taxon>Ascomycota</taxon>
        <taxon>Pezizomycotina</taxon>
        <taxon>Sordariomycetes</taxon>
        <taxon>Hypocreomycetidae</taxon>
        <taxon>Hypocreales</taxon>
        <taxon>Nectriaceae</taxon>
        <taxon>Fusarium</taxon>
        <taxon>Fusarium oxysporum species complex</taxon>
    </lineage>
</organism>
<accession>W9Z7L1</accession>
<evidence type="ECO:0000313" key="2">
    <source>
        <dbReference type="EMBL" id="EXK24253.1"/>
    </source>
</evidence>
<dbReference type="HOGENOM" id="CLU_2885873_0_0_1"/>
<feature type="chain" id="PRO_5004934776" description="Secreted protein" evidence="1">
    <location>
        <begin position="21"/>
        <end position="63"/>
    </location>
</feature>
<sequence>MSGTFSLLLLITFSTPVVLAGALSPRSRKMSTRVVRSILLPSVDTALRLRMRSKRSVGTSWIC</sequence>
<proteinExistence type="predicted"/>
<keyword evidence="1" id="KW-0732">Signal</keyword>